<dbReference type="SMART" id="SM00342">
    <property type="entry name" value="HTH_ARAC"/>
    <property type="match status" value="1"/>
</dbReference>
<organism evidence="7 8">
    <name type="scientific">Lentibacillus salicampi</name>
    <dbReference type="NCBI Taxonomy" id="175306"/>
    <lineage>
        <taxon>Bacteria</taxon>
        <taxon>Bacillati</taxon>
        <taxon>Bacillota</taxon>
        <taxon>Bacilli</taxon>
        <taxon>Bacillales</taxon>
        <taxon>Bacillaceae</taxon>
        <taxon>Lentibacillus</taxon>
    </lineage>
</organism>
<evidence type="ECO:0000256" key="1">
    <source>
        <dbReference type="ARBA" id="ARBA00023015"/>
    </source>
</evidence>
<keyword evidence="2" id="KW-0238">DNA-binding</keyword>
<accession>A0A4Y9AAP6</accession>
<dbReference type="OrthoDB" id="1699at2"/>
<evidence type="ECO:0000313" key="7">
    <source>
        <dbReference type="EMBL" id="TFJ91434.1"/>
    </source>
</evidence>
<dbReference type="Gene3D" id="1.10.10.60">
    <property type="entry name" value="Homeodomain-like"/>
    <property type="match status" value="2"/>
</dbReference>
<dbReference type="PANTHER" id="PTHR43280">
    <property type="entry name" value="ARAC-FAMILY TRANSCRIPTIONAL REGULATOR"/>
    <property type="match status" value="1"/>
</dbReference>
<feature type="domain" description="Response regulatory" evidence="6">
    <location>
        <begin position="8"/>
        <end position="125"/>
    </location>
</feature>
<dbReference type="CDD" id="cd17536">
    <property type="entry name" value="REC_YesN-like"/>
    <property type="match status" value="1"/>
</dbReference>
<dbReference type="SMART" id="SM00448">
    <property type="entry name" value="REC"/>
    <property type="match status" value="1"/>
</dbReference>
<dbReference type="SUPFAM" id="SSF46689">
    <property type="entry name" value="Homeodomain-like"/>
    <property type="match status" value="2"/>
</dbReference>
<name>A0A4Y9AAP6_9BACI</name>
<keyword evidence="4" id="KW-0597">Phosphoprotein</keyword>
<dbReference type="PROSITE" id="PS01124">
    <property type="entry name" value="HTH_ARAC_FAMILY_2"/>
    <property type="match status" value="1"/>
</dbReference>
<protein>
    <submittedName>
        <fullName evidence="7">Response regulator</fullName>
    </submittedName>
</protein>
<dbReference type="Pfam" id="PF12833">
    <property type="entry name" value="HTH_18"/>
    <property type="match status" value="1"/>
</dbReference>
<dbReference type="InterPro" id="IPR018062">
    <property type="entry name" value="HTH_AraC-typ_CS"/>
</dbReference>
<keyword evidence="1" id="KW-0805">Transcription regulation</keyword>
<dbReference type="InterPro" id="IPR009057">
    <property type="entry name" value="Homeodomain-like_sf"/>
</dbReference>
<dbReference type="Proteomes" id="UP000298484">
    <property type="component" value="Unassembled WGS sequence"/>
</dbReference>
<dbReference type="InterPro" id="IPR001789">
    <property type="entry name" value="Sig_transdc_resp-reg_receiver"/>
</dbReference>
<dbReference type="GO" id="GO:0003700">
    <property type="term" value="F:DNA-binding transcription factor activity"/>
    <property type="evidence" value="ECO:0007669"/>
    <property type="project" value="InterPro"/>
</dbReference>
<dbReference type="InterPro" id="IPR011006">
    <property type="entry name" value="CheY-like_superfamily"/>
</dbReference>
<keyword evidence="8" id="KW-1185">Reference proteome</keyword>
<evidence type="ECO:0000256" key="3">
    <source>
        <dbReference type="ARBA" id="ARBA00023163"/>
    </source>
</evidence>
<dbReference type="SUPFAM" id="SSF52172">
    <property type="entry name" value="CheY-like"/>
    <property type="match status" value="1"/>
</dbReference>
<sequence length="479" mass="55966">MIRRAKMRVLIAEDELLERKAMRKFLTENFSDINTILEAANGREAIEKAEQSKPNIIFMDIKMPGINGLEAIAEIQRINPSCKFILVSAYDSFDFAKQAMHYGVKEYILKPGKKDEIVASILRVQREIEYERKQQDEKRDLIEERLMAKLMHQPLDKDTYTIFKSYFPSFASGFFLVIQMAEIPSKDVIQSKLSNHLRHRFMMDAQDERIVCCTLAGVELNNSDLLMQARIIQMAFGEDCYVGLGYVYSALDSLSKSYQEALTAVYQLGKLNNRRYGFSDQSNAKHAQSDSVVQLLTEVEKGNEHEAIKLYKGNRKDFTSSQYEEVYFNIKRLMEEQKLALPGSSISELETDRDWQHFIAICCLTFQEHYQSKRFMQKVTAYIEEHYKQGMTLEEIAEHVGLSANYFSNVFKSVFGMTFIEYITERKLNEAKRLMTQNEYSLKEISYMVGYHDPNYFSRVFKKHHQMSPKKFQEQIFKK</sequence>
<proteinExistence type="predicted"/>
<dbReference type="AlphaFoldDB" id="A0A4Y9AAP6"/>
<keyword evidence="3" id="KW-0804">Transcription</keyword>
<comment type="caution">
    <text evidence="7">The sequence shown here is derived from an EMBL/GenBank/DDBJ whole genome shotgun (WGS) entry which is preliminary data.</text>
</comment>
<dbReference type="GO" id="GO:0000160">
    <property type="term" value="P:phosphorelay signal transduction system"/>
    <property type="evidence" value="ECO:0007669"/>
    <property type="project" value="InterPro"/>
</dbReference>
<dbReference type="GO" id="GO:0043565">
    <property type="term" value="F:sequence-specific DNA binding"/>
    <property type="evidence" value="ECO:0007669"/>
    <property type="project" value="InterPro"/>
</dbReference>
<dbReference type="PROSITE" id="PS00041">
    <property type="entry name" value="HTH_ARAC_FAMILY_1"/>
    <property type="match status" value="1"/>
</dbReference>
<feature type="domain" description="HTH araC/xylS-type" evidence="5">
    <location>
        <begin position="377"/>
        <end position="475"/>
    </location>
</feature>
<evidence type="ECO:0000259" key="5">
    <source>
        <dbReference type="PROSITE" id="PS01124"/>
    </source>
</evidence>
<dbReference type="Gene3D" id="3.40.50.2300">
    <property type="match status" value="1"/>
</dbReference>
<dbReference type="Pfam" id="PF00072">
    <property type="entry name" value="Response_reg"/>
    <property type="match status" value="1"/>
</dbReference>
<evidence type="ECO:0000313" key="8">
    <source>
        <dbReference type="Proteomes" id="UP000298484"/>
    </source>
</evidence>
<evidence type="ECO:0000259" key="6">
    <source>
        <dbReference type="PROSITE" id="PS50110"/>
    </source>
</evidence>
<dbReference type="PANTHER" id="PTHR43280:SF2">
    <property type="entry name" value="HTH-TYPE TRANSCRIPTIONAL REGULATOR EXSA"/>
    <property type="match status" value="1"/>
</dbReference>
<dbReference type="InterPro" id="IPR018060">
    <property type="entry name" value="HTH_AraC"/>
</dbReference>
<evidence type="ECO:0000256" key="4">
    <source>
        <dbReference type="PROSITE-ProRule" id="PRU00169"/>
    </source>
</evidence>
<feature type="modified residue" description="4-aspartylphosphate" evidence="4">
    <location>
        <position position="60"/>
    </location>
</feature>
<gene>
    <name evidence="7" type="ORF">E4U82_17710</name>
</gene>
<reference evidence="7 8" key="1">
    <citation type="submission" date="2019-03" db="EMBL/GenBank/DDBJ databases">
        <title>Genome sequence of Lentibacillus salicampi ATCC BAA-719.</title>
        <authorList>
            <person name="Maclea K.S."/>
            <person name="Simoes Junior M."/>
        </authorList>
    </citation>
    <scope>NUCLEOTIDE SEQUENCE [LARGE SCALE GENOMIC DNA]</scope>
    <source>
        <strain evidence="7 8">ATCC BAA-719</strain>
    </source>
</reference>
<evidence type="ECO:0000256" key="2">
    <source>
        <dbReference type="ARBA" id="ARBA00023125"/>
    </source>
</evidence>
<dbReference type="EMBL" id="SRHY01000053">
    <property type="protein sequence ID" value="TFJ91434.1"/>
    <property type="molecule type" value="Genomic_DNA"/>
</dbReference>
<dbReference type="PROSITE" id="PS50110">
    <property type="entry name" value="RESPONSE_REGULATORY"/>
    <property type="match status" value="1"/>
</dbReference>